<evidence type="ECO:0000313" key="5">
    <source>
        <dbReference type="Proteomes" id="UP000238479"/>
    </source>
</evidence>
<dbReference type="FunFam" id="1.25.40.10:FF:000968">
    <property type="entry name" value="Pentatricopeptide repeat-containing protein, mitochondrial"/>
    <property type="match status" value="1"/>
</dbReference>
<feature type="repeat" description="PPR" evidence="3">
    <location>
        <begin position="111"/>
        <end position="145"/>
    </location>
</feature>
<dbReference type="InterPro" id="IPR046960">
    <property type="entry name" value="PPR_At4g14850-like_plant"/>
</dbReference>
<dbReference type="PROSITE" id="PS51375">
    <property type="entry name" value="PPR"/>
    <property type="match status" value="5"/>
</dbReference>
<organism evidence="4 5">
    <name type="scientific">Rosa chinensis</name>
    <name type="common">China rose</name>
    <dbReference type="NCBI Taxonomy" id="74649"/>
    <lineage>
        <taxon>Eukaryota</taxon>
        <taxon>Viridiplantae</taxon>
        <taxon>Streptophyta</taxon>
        <taxon>Embryophyta</taxon>
        <taxon>Tracheophyta</taxon>
        <taxon>Spermatophyta</taxon>
        <taxon>Magnoliopsida</taxon>
        <taxon>eudicotyledons</taxon>
        <taxon>Gunneridae</taxon>
        <taxon>Pentapetalae</taxon>
        <taxon>rosids</taxon>
        <taxon>fabids</taxon>
        <taxon>Rosales</taxon>
        <taxon>Rosaceae</taxon>
        <taxon>Rosoideae</taxon>
        <taxon>Rosoideae incertae sedis</taxon>
        <taxon>Rosa</taxon>
    </lineage>
</organism>
<dbReference type="Proteomes" id="UP000238479">
    <property type="component" value="Chromosome 1"/>
</dbReference>
<dbReference type="GO" id="GO:0009451">
    <property type="term" value="P:RNA modification"/>
    <property type="evidence" value="ECO:0007669"/>
    <property type="project" value="InterPro"/>
</dbReference>
<evidence type="ECO:0000256" key="3">
    <source>
        <dbReference type="PROSITE-ProRule" id="PRU00708"/>
    </source>
</evidence>
<dbReference type="Gramene" id="PRQ59999">
    <property type="protein sequence ID" value="PRQ59999"/>
    <property type="gene ID" value="RchiOBHm_Chr1g0376341"/>
</dbReference>
<feature type="repeat" description="PPR" evidence="3">
    <location>
        <begin position="446"/>
        <end position="480"/>
    </location>
</feature>
<reference evidence="4 5" key="1">
    <citation type="journal article" date="2018" name="Nat. Genet.">
        <title>The Rosa genome provides new insights in the design of modern roses.</title>
        <authorList>
            <person name="Bendahmane M."/>
        </authorList>
    </citation>
    <scope>NUCLEOTIDE SEQUENCE [LARGE SCALE GENOMIC DNA]</scope>
    <source>
        <strain evidence="5">cv. Old Blush</strain>
    </source>
</reference>
<comment type="caution">
    <text evidence="4">The sequence shown here is derived from an EMBL/GenBank/DDBJ whole genome shotgun (WGS) entry which is preliminary data.</text>
</comment>
<sequence>MFLWEFPFHHFCPLLKFLSESLSFINLQLAQNEIFIVDTSSTMHSLKWVLLDLIGKCKTLSCFKQIHAKTVTSGLACNELVATNVVNFLGKSVTHFDYACDFLKQVDWRVNSFPFNMLISGYANGENAGEAVLVYRRIVRDGFMPDMFTIPAVLKSCVKFLGMGEGRQVHGVVVKMGFQWDVYVQNSLVHFYSVCGDCGSASKVFDEMRVRDVVSWTGLVSGHVKAGLFGEAVSLFLRMDVKPNVATFVSVVVACGRMGYLNVGKGVHGLILKHSLGMDLVVGNAVVDMYVKCESLCEAKRVFDELPERDIVSWTSLISGYVQCKRPRESLDLFCSMQTMGIEPDKIILSSVLSACASLGALDYGRWVHEYIDRKGIKWDVHIGTAMIDMYSKCGCINMALRTFSELPCGNVSTWNALLGGLAMHGHGHEALKKFEEMTRSGIRPNAVTFLAVLTACCHSGLIDEGRGYFHQMISTPHNLSPRLEHYGCMVDLLCRAGLLVEAQKLINTMPMQPDVLILGALLSACKAKNDAELSQEILDRLLQLEWQDSGVYVLLSNIFAANKRWADATRIRRLMKKRGIQKAPGSSVIEVDGKAHEFLVGDTSHPQNEDIHVVLDILANTSQS</sequence>
<dbReference type="FunFam" id="1.25.40.10:FF:000333">
    <property type="entry name" value="Pentatricopeptide repeat-containing protein"/>
    <property type="match status" value="1"/>
</dbReference>
<dbReference type="InterPro" id="IPR046848">
    <property type="entry name" value="E_motif"/>
</dbReference>
<dbReference type="Pfam" id="PF20431">
    <property type="entry name" value="E_motif"/>
    <property type="match status" value="1"/>
</dbReference>
<dbReference type="NCBIfam" id="TIGR00756">
    <property type="entry name" value="PPR"/>
    <property type="match status" value="5"/>
</dbReference>
<dbReference type="OMA" id="MPMPPDV"/>
<evidence type="ECO:0000256" key="1">
    <source>
        <dbReference type="ARBA" id="ARBA00006643"/>
    </source>
</evidence>
<dbReference type="Pfam" id="PF01535">
    <property type="entry name" value="PPR"/>
    <property type="match status" value="4"/>
</dbReference>
<dbReference type="AlphaFoldDB" id="A0A2P6SMX4"/>
<dbReference type="Pfam" id="PF13812">
    <property type="entry name" value="PPR_3"/>
    <property type="match status" value="1"/>
</dbReference>
<feature type="repeat" description="PPR" evidence="3">
    <location>
        <begin position="411"/>
        <end position="445"/>
    </location>
</feature>
<gene>
    <name evidence="4" type="ORF">RchiOBHm_Chr1g0376341</name>
</gene>
<dbReference type="GO" id="GO:0003723">
    <property type="term" value="F:RNA binding"/>
    <property type="evidence" value="ECO:0007669"/>
    <property type="project" value="InterPro"/>
</dbReference>
<keyword evidence="2" id="KW-0677">Repeat</keyword>
<comment type="similarity">
    <text evidence="1">Belongs to the PPR family. PCMP-H subfamily.</text>
</comment>
<protein>
    <submittedName>
        <fullName evidence="4">Putative pentatricopeptide</fullName>
    </submittedName>
</protein>
<dbReference type="InterPro" id="IPR011990">
    <property type="entry name" value="TPR-like_helical_dom_sf"/>
</dbReference>
<dbReference type="FunFam" id="1.25.40.10:FF:000511">
    <property type="entry name" value="Pentatricopeptide repeat-containing protein"/>
    <property type="match status" value="1"/>
</dbReference>
<keyword evidence="5" id="KW-1185">Reference proteome</keyword>
<dbReference type="EMBL" id="PDCK01000039">
    <property type="protein sequence ID" value="PRQ59999.1"/>
    <property type="molecule type" value="Genomic_DNA"/>
</dbReference>
<dbReference type="InterPro" id="IPR002885">
    <property type="entry name" value="PPR_rpt"/>
</dbReference>
<dbReference type="Gene3D" id="1.25.40.10">
    <property type="entry name" value="Tetratricopeptide repeat domain"/>
    <property type="match status" value="5"/>
</dbReference>
<feature type="repeat" description="PPR" evidence="3">
    <location>
        <begin position="212"/>
        <end position="242"/>
    </location>
</feature>
<proteinExistence type="inferred from homology"/>
<dbReference type="STRING" id="74649.A0A2P6SMX4"/>
<dbReference type="PANTHER" id="PTHR47926:SF459">
    <property type="entry name" value="PENTATRICOPEPTIDE REPEAT-CONTAINING PROTEIN"/>
    <property type="match status" value="1"/>
</dbReference>
<feature type="repeat" description="PPR" evidence="3">
    <location>
        <begin position="310"/>
        <end position="344"/>
    </location>
</feature>
<dbReference type="PANTHER" id="PTHR47926">
    <property type="entry name" value="PENTATRICOPEPTIDE REPEAT-CONTAINING PROTEIN"/>
    <property type="match status" value="1"/>
</dbReference>
<evidence type="ECO:0000313" key="4">
    <source>
        <dbReference type="EMBL" id="PRQ59999.1"/>
    </source>
</evidence>
<name>A0A2P6SMX4_ROSCH</name>
<dbReference type="Pfam" id="PF13041">
    <property type="entry name" value="PPR_2"/>
    <property type="match status" value="2"/>
</dbReference>
<accession>A0A2P6SMX4</accession>
<evidence type="ECO:0000256" key="2">
    <source>
        <dbReference type="ARBA" id="ARBA00022737"/>
    </source>
</evidence>